<evidence type="ECO:0000313" key="2">
    <source>
        <dbReference type="Proteomes" id="UP000536746"/>
    </source>
</evidence>
<dbReference type="Proteomes" id="UP000536746">
    <property type="component" value="Unassembled WGS sequence"/>
</dbReference>
<dbReference type="EMBL" id="JABFMT010000044">
    <property type="protein sequence ID" value="NUU04469.1"/>
    <property type="molecule type" value="Genomic_DNA"/>
</dbReference>
<comment type="caution">
    <text evidence="1">The sequence shown here is derived from an EMBL/GenBank/DDBJ whole genome shotgun (WGS) entry which is preliminary data.</text>
</comment>
<name>A0ABX2M395_9BURK</name>
<organism evidence="1 2">
    <name type="scientific">Herbaspirillum robiniae</name>
    <dbReference type="NCBI Taxonomy" id="2014887"/>
    <lineage>
        <taxon>Bacteria</taxon>
        <taxon>Pseudomonadati</taxon>
        <taxon>Pseudomonadota</taxon>
        <taxon>Betaproteobacteria</taxon>
        <taxon>Burkholderiales</taxon>
        <taxon>Oxalobacteraceae</taxon>
        <taxon>Herbaspirillum</taxon>
    </lineage>
</organism>
<proteinExistence type="predicted"/>
<accession>A0ABX2M395</accession>
<gene>
    <name evidence="1" type="ORF">HNO84_22920</name>
</gene>
<protein>
    <submittedName>
        <fullName evidence="1">Uncharacterized protein</fullName>
    </submittedName>
</protein>
<dbReference type="RefSeq" id="WP_129587747.1">
    <property type="nucleotide sequence ID" value="NZ_CP018845.1"/>
</dbReference>
<reference evidence="1 2" key="1">
    <citation type="journal article" date="2020" name="Front. Plant Sci.">
        <title>Isolation of Rhizosphere Bacteria That Improve Quality and Water Stress Tolerance in Greenhouse Ornamentals.</title>
        <authorList>
            <person name="Nordstedt N.P."/>
            <person name="Jones M.L."/>
        </authorList>
    </citation>
    <scope>NUCLEOTIDE SEQUENCE [LARGE SCALE GENOMIC DNA]</scope>
    <source>
        <strain evidence="1 2">C6C2</strain>
    </source>
</reference>
<keyword evidence="2" id="KW-1185">Reference proteome</keyword>
<evidence type="ECO:0000313" key="1">
    <source>
        <dbReference type="EMBL" id="NUU04469.1"/>
    </source>
</evidence>
<sequence length="103" mass="11413">MNSAQYFDVPSLNRQLAQEFGHRQAHHGLNTRVPSHAEVQTLGSDEISAVLDRWISHSATEIIPSRAQIIKVKEVLSARADAQAMSVPIGICDKRIGDNDLPW</sequence>